<accession>A0A502CLJ5</accession>
<evidence type="ECO:0000313" key="3">
    <source>
        <dbReference type="Proteomes" id="UP000317722"/>
    </source>
</evidence>
<reference evidence="2 3" key="1">
    <citation type="journal article" date="2019" name="Environ. Microbiol.">
        <title>Species interactions and distinct microbial communities in high Arctic permafrost affected cryosols are associated with the CH4 and CO2 gas fluxes.</title>
        <authorList>
            <person name="Altshuler I."/>
            <person name="Hamel J."/>
            <person name="Turney S."/>
            <person name="Magnuson E."/>
            <person name="Levesque R."/>
            <person name="Greer C."/>
            <person name="Whyte L.G."/>
        </authorList>
    </citation>
    <scope>NUCLEOTIDE SEQUENCE [LARGE SCALE GENOMIC DNA]</scope>
    <source>
        <strain evidence="2 3">S9.3A</strain>
    </source>
</reference>
<organism evidence="2 3">
    <name type="scientific">Pedococcus bigeumensis</name>
    <dbReference type="NCBI Taxonomy" id="433644"/>
    <lineage>
        <taxon>Bacteria</taxon>
        <taxon>Bacillati</taxon>
        <taxon>Actinomycetota</taxon>
        <taxon>Actinomycetes</taxon>
        <taxon>Micrococcales</taxon>
        <taxon>Intrasporangiaceae</taxon>
        <taxon>Pedococcus</taxon>
    </lineage>
</organism>
<feature type="region of interest" description="Disordered" evidence="1">
    <location>
        <begin position="242"/>
        <end position="265"/>
    </location>
</feature>
<sequence>MTTTQDAIAHAKAQTNAAVAIGESRGWERPADFARLTTLGAAAKAAIRDADPVPVPLPTTAAQVDDWLDQTAAARVHAAARRSAAEELALDADRQVARLGQHIAAEYVPKLVEEFATELKAYAALANAPRTITGHETAKDLTAHATLLRCAADLASTLNARATLALITGEADDFGQDAVWLALAVKPSAGLDAVTQAVATFHQGTPSTVADWDSLAPLGLTLAQHGGARTRIERHAAANFTRGTTTPDGGLVERSYGEVEAGALR</sequence>
<protein>
    <submittedName>
        <fullName evidence="2">Uncharacterized protein</fullName>
    </submittedName>
</protein>
<gene>
    <name evidence="2" type="ORF">EAH86_19850</name>
</gene>
<dbReference type="EMBL" id="RCZM01000009">
    <property type="protein sequence ID" value="TPG12561.1"/>
    <property type="molecule type" value="Genomic_DNA"/>
</dbReference>
<evidence type="ECO:0000256" key="1">
    <source>
        <dbReference type="SAM" id="MobiDB-lite"/>
    </source>
</evidence>
<dbReference type="AlphaFoldDB" id="A0A502CLJ5"/>
<name>A0A502CLJ5_9MICO</name>
<dbReference type="Proteomes" id="UP000317722">
    <property type="component" value="Unassembled WGS sequence"/>
</dbReference>
<comment type="caution">
    <text evidence="2">The sequence shown here is derived from an EMBL/GenBank/DDBJ whole genome shotgun (WGS) entry which is preliminary data.</text>
</comment>
<proteinExistence type="predicted"/>
<evidence type="ECO:0000313" key="2">
    <source>
        <dbReference type="EMBL" id="TPG12561.1"/>
    </source>
</evidence>
<keyword evidence="3" id="KW-1185">Reference proteome</keyword>
<dbReference type="RefSeq" id="WP_140743983.1">
    <property type="nucleotide sequence ID" value="NZ_RCZM01000009.1"/>
</dbReference>